<sequence length="119" mass="13043">MSRRADITLACWDGEHNFRLRIGELITLQEKCDAGPYHVARRLGDGTWMVGDIRETLRLGLIGAGVAQEDARRLIEQHVDRVPLIDNVLNAQSVILAAVMGAPEERLGESQAATDPSPS</sequence>
<evidence type="ECO:0000313" key="2">
    <source>
        <dbReference type="Proteomes" id="UP000613160"/>
    </source>
</evidence>
<reference evidence="1" key="1">
    <citation type="journal article" date="2014" name="Int. J. Syst. Evol. Microbiol.">
        <title>Complete genome sequence of Corynebacterium casei LMG S-19264T (=DSM 44701T), isolated from a smear-ripened cheese.</title>
        <authorList>
            <consortium name="US DOE Joint Genome Institute (JGI-PGF)"/>
            <person name="Walter F."/>
            <person name="Albersmeier A."/>
            <person name="Kalinowski J."/>
            <person name="Ruckert C."/>
        </authorList>
    </citation>
    <scope>NUCLEOTIDE SEQUENCE</scope>
    <source>
        <strain evidence="1">CGMCC 1.15493</strain>
    </source>
</reference>
<accession>A0A916Y4Z1</accession>
<comment type="caution">
    <text evidence="1">The sequence shown here is derived from an EMBL/GenBank/DDBJ whole genome shotgun (WGS) entry which is preliminary data.</text>
</comment>
<dbReference type="RefSeq" id="WP_188853525.1">
    <property type="nucleotide sequence ID" value="NZ_BMJJ01000009.1"/>
</dbReference>
<dbReference type="Proteomes" id="UP000613160">
    <property type="component" value="Unassembled WGS sequence"/>
</dbReference>
<dbReference type="EMBL" id="BMJJ01000009">
    <property type="protein sequence ID" value="GGD30736.1"/>
    <property type="molecule type" value="Genomic_DNA"/>
</dbReference>
<reference evidence="1" key="2">
    <citation type="submission" date="2020-09" db="EMBL/GenBank/DDBJ databases">
        <authorList>
            <person name="Sun Q."/>
            <person name="Zhou Y."/>
        </authorList>
    </citation>
    <scope>NUCLEOTIDE SEQUENCE</scope>
    <source>
        <strain evidence="1">CGMCC 1.15493</strain>
    </source>
</reference>
<organism evidence="1 2">
    <name type="scientific">Aureimonas glaciei</name>
    <dbReference type="NCBI Taxonomy" id="1776957"/>
    <lineage>
        <taxon>Bacteria</taxon>
        <taxon>Pseudomonadati</taxon>
        <taxon>Pseudomonadota</taxon>
        <taxon>Alphaproteobacteria</taxon>
        <taxon>Hyphomicrobiales</taxon>
        <taxon>Aurantimonadaceae</taxon>
        <taxon>Aureimonas</taxon>
    </lineage>
</organism>
<dbReference type="AlphaFoldDB" id="A0A916Y4Z1"/>
<evidence type="ECO:0008006" key="3">
    <source>
        <dbReference type="Google" id="ProtNLM"/>
    </source>
</evidence>
<keyword evidence="2" id="KW-1185">Reference proteome</keyword>
<dbReference type="Pfam" id="PF11836">
    <property type="entry name" value="Phage_TAC_11"/>
    <property type="match status" value="1"/>
</dbReference>
<evidence type="ECO:0000313" key="1">
    <source>
        <dbReference type="EMBL" id="GGD30736.1"/>
    </source>
</evidence>
<proteinExistence type="predicted"/>
<protein>
    <recommendedName>
        <fullName evidence="3">Gene transfer agent family protein</fullName>
    </recommendedName>
</protein>
<name>A0A916Y4Z1_9HYPH</name>
<gene>
    <name evidence="1" type="ORF">GCM10011335_37230</name>
</gene>
<dbReference type="InterPro" id="IPR021791">
    <property type="entry name" value="Phage_TAC_11"/>
</dbReference>